<evidence type="ECO:0000256" key="5">
    <source>
        <dbReference type="ARBA" id="ARBA00023136"/>
    </source>
</evidence>
<evidence type="ECO:0000256" key="7">
    <source>
        <dbReference type="SAM" id="Phobius"/>
    </source>
</evidence>
<organism evidence="8 9">
    <name type="scientific">Cudoniella acicularis</name>
    <dbReference type="NCBI Taxonomy" id="354080"/>
    <lineage>
        <taxon>Eukaryota</taxon>
        <taxon>Fungi</taxon>
        <taxon>Dikarya</taxon>
        <taxon>Ascomycota</taxon>
        <taxon>Pezizomycotina</taxon>
        <taxon>Leotiomycetes</taxon>
        <taxon>Helotiales</taxon>
        <taxon>Tricladiaceae</taxon>
        <taxon>Cudoniella</taxon>
    </lineage>
</organism>
<keyword evidence="5 7" id="KW-0472">Membrane</keyword>
<evidence type="ECO:0000313" key="8">
    <source>
        <dbReference type="EMBL" id="KAF4627059.1"/>
    </source>
</evidence>
<dbReference type="AlphaFoldDB" id="A0A8H4W0Z0"/>
<feature type="transmembrane region" description="Helical" evidence="7">
    <location>
        <begin position="80"/>
        <end position="100"/>
    </location>
</feature>
<keyword evidence="9" id="KW-1185">Reference proteome</keyword>
<dbReference type="PANTHER" id="PTHR23501">
    <property type="entry name" value="MAJOR FACILITATOR SUPERFAMILY"/>
    <property type="match status" value="1"/>
</dbReference>
<keyword evidence="6" id="KW-0325">Glycoprotein</keyword>
<evidence type="ECO:0000313" key="9">
    <source>
        <dbReference type="Proteomes" id="UP000566819"/>
    </source>
</evidence>
<evidence type="ECO:0000256" key="3">
    <source>
        <dbReference type="ARBA" id="ARBA00022692"/>
    </source>
</evidence>
<keyword evidence="2" id="KW-0813">Transport</keyword>
<sequence length="205" mass="22707">MLGAITLTRWGRYKPIHVLAFAIQTLGLGLFTLQREETTVAQWAVFQCVVSFGGGMIFTTMLPAFQAFVHERDLAACTAAWYFIRLFGHVWGVAIPAAIFNNRVDALLAQGAISDPLIARIISAGGAYQAASAVFVEQFPPALQTEVRAVYRQATQRVFQIAIIFAGFAFLLTLFEKEVELRKTLETEFGLEEIEGRKEKAGTEK</sequence>
<evidence type="ECO:0000256" key="2">
    <source>
        <dbReference type="ARBA" id="ARBA00022448"/>
    </source>
</evidence>
<comment type="subcellular location">
    <subcellularLocation>
        <location evidence="1">Membrane</location>
        <topology evidence="1">Multi-pass membrane protein</topology>
    </subcellularLocation>
</comment>
<dbReference type="OrthoDB" id="10021397at2759"/>
<keyword evidence="4 7" id="KW-1133">Transmembrane helix</keyword>
<evidence type="ECO:0000256" key="4">
    <source>
        <dbReference type="ARBA" id="ARBA00022989"/>
    </source>
</evidence>
<comment type="caution">
    <text evidence="8">The sequence shown here is derived from an EMBL/GenBank/DDBJ whole genome shotgun (WGS) entry which is preliminary data.</text>
</comment>
<dbReference type="SUPFAM" id="SSF103473">
    <property type="entry name" value="MFS general substrate transporter"/>
    <property type="match status" value="1"/>
</dbReference>
<name>A0A8H4W0Z0_9HELO</name>
<dbReference type="PANTHER" id="PTHR23501:SF187">
    <property type="entry name" value="MAJOR FACILITATOR SUPERFAMILY (MFS) PROFILE DOMAIN-CONTAINING PROTEIN"/>
    <property type="match status" value="1"/>
</dbReference>
<gene>
    <name evidence="8" type="ORF">G7Y89_g11094</name>
</gene>
<feature type="transmembrane region" description="Helical" evidence="7">
    <location>
        <begin position="45"/>
        <end position="68"/>
    </location>
</feature>
<dbReference type="Proteomes" id="UP000566819">
    <property type="component" value="Unassembled WGS sequence"/>
</dbReference>
<accession>A0A8H4W0Z0</accession>
<keyword evidence="3 7" id="KW-0812">Transmembrane</keyword>
<dbReference type="InterPro" id="IPR036259">
    <property type="entry name" value="MFS_trans_sf"/>
</dbReference>
<protein>
    <submittedName>
        <fullName evidence="8">Uncharacterized protein</fullName>
    </submittedName>
</protein>
<feature type="transmembrane region" description="Helical" evidence="7">
    <location>
        <begin position="16"/>
        <end position="33"/>
    </location>
</feature>
<dbReference type="GO" id="GO:0005886">
    <property type="term" value="C:plasma membrane"/>
    <property type="evidence" value="ECO:0007669"/>
    <property type="project" value="TreeGrafter"/>
</dbReference>
<dbReference type="EMBL" id="JAAMPI010001035">
    <property type="protein sequence ID" value="KAF4627059.1"/>
    <property type="molecule type" value="Genomic_DNA"/>
</dbReference>
<reference evidence="8 9" key="1">
    <citation type="submission" date="2020-03" db="EMBL/GenBank/DDBJ databases">
        <title>Draft Genome Sequence of Cudoniella acicularis.</title>
        <authorList>
            <person name="Buettner E."/>
            <person name="Kellner H."/>
        </authorList>
    </citation>
    <scope>NUCLEOTIDE SEQUENCE [LARGE SCALE GENOMIC DNA]</scope>
    <source>
        <strain evidence="8 9">DSM 108380</strain>
    </source>
</reference>
<dbReference type="GO" id="GO:0022857">
    <property type="term" value="F:transmembrane transporter activity"/>
    <property type="evidence" value="ECO:0007669"/>
    <property type="project" value="TreeGrafter"/>
</dbReference>
<evidence type="ECO:0000256" key="6">
    <source>
        <dbReference type="ARBA" id="ARBA00023180"/>
    </source>
</evidence>
<proteinExistence type="predicted"/>
<feature type="transmembrane region" description="Helical" evidence="7">
    <location>
        <begin position="158"/>
        <end position="175"/>
    </location>
</feature>
<evidence type="ECO:0000256" key="1">
    <source>
        <dbReference type="ARBA" id="ARBA00004141"/>
    </source>
</evidence>